<evidence type="ECO:0000313" key="5">
    <source>
        <dbReference type="Proteomes" id="UP000247409"/>
    </source>
</evidence>
<dbReference type="GO" id="GO:0044183">
    <property type="term" value="F:protein folding chaperone"/>
    <property type="evidence" value="ECO:0007669"/>
    <property type="project" value="TreeGrafter"/>
</dbReference>
<dbReference type="OrthoDB" id="529194at2759"/>
<protein>
    <submittedName>
        <fullName evidence="4">Uncharacterized protein</fullName>
    </submittedName>
</protein>
<dbReference type="EMBL" id="NBIV01000055">
    <property type="protein sequence ID" value="PXF45658.1"/>
    <property type="molecule type" value="Genomic_DNA"/>
</dbReference>
<name>A0A2V3IU44_9FLOR</name>
<gene>
    <name evidence="4" type="ORF">BWQ96_04562</name>
</gene>
<accession>A0A2V3IU44</accession>
<comment type="caution">
    <text evidence="4">The sequence shown here is derived from an EMBL/GenBank/DDBJ whole genome shotgun (WGS) entry which is preliminary data.</text>
</comment>
<dbReference type="AlphaFoldDB" id="A0A2V3IU44"/>
<evidence type="ECO:0000256" key="2">
    <source>
        <dbReference type="ARBA" id="ARBA00023128"/>
    </source>
</evidence>
<evidence type="ECO:0000313" key="4">
    <source>
        <dbReference type="EMBL" id="PXF45658.1"/>
    </source>
</evidence>
<organism evidence="4 5">
    <name type="scientific">Gracilariopsis chorda</name>
    <dbReference type="NCBI Taxonomy" id="448386"/>
    <lineage>
        <taxon>Eukaryota</taxon>
        <taxon>Rhodophyta</taxon>
        <taxon>Florideophyceae</taxon>
        <taxon>Rhodymeniophycidae</taxon>
        <taxon>Gracilariales</taxon>
        <taxon>Gracilariaceae</taxon>
        <taxon>Gracilariopsis</taxon>
    </lineage>
</organism>
<keyword evidence="3" id="KW-0143">Chaperone</keyword>
<keyword evidence="2" id="KW-0496">Mitochondrion</keyword>
<keyword evidence="5" id="KW-1185">Reference proteome</keyword>
<dbReference type="CDD" id="cd20267">
    <property type="entry name" value="Complex1_LYR_LYRM7"/>
    <property type="match status" value="1"/>
</dbReference>
<proteinExistence type="predicted"/>
<dbReference type="GO" id="GO:0005759">
    <property type="term" value="C:mitochondrial matrix"/>
    <property type="evidence" value="ECO:0007669"/>
    <property type="project" value="UniProtKB-SubCell"/>
</dbReference>
<dbReference type="PANTHER" id="PTHR46749">
    <property type="entry name" value="COMPLEX III ASSEMBLY FACTOR LYRM7"/>
    <property type="match status" value="1"/>
</dbReference>
<sequence length="93" mass="10781">MIRDPALHSALRRLIRAKNAAFRNDLEMLKVATQTLRDQAHQHRSPPAEKRQHLLSEIEQAISFLRNNVVQAPLNQRGNYVFDATRINESNLR</sequence>
<reference evidence="4 5" key="1">
    <citation type="journal article" date="2018" name="Mol. Biol. Evol.">
        <title>Analysis of the draft genome of the red seaweed Gracilariopsis chorda provides insights into genome size evolution in Rhodophyta.</title>
        <authorList>
            <person name="Lee J."/>
            <person name="Yang E.C."/>
            <person name="Graf L."/>
            <person name="Yang J.H."/>
            <person name="Qiu H."/>
            <person name="Zel Zion U."/>
            <person name="Chan C.X."/>
            <person name="Stephens T.G."/>
            <person name="Weber A.P.M."/>
            <person name="Boo G.H."/>
            <person name="Boo S.M."/>
            <person name="Kim K.M."/>
            <person name="Shin Y."/>
            <person name="Jung M."/>
            <person name="Lee S.J."/>
            <person name="Yim H.S."/>
            <person name="Lee J.H."/>
            <person name="Bhattacharya D."/>
            <person name="Yoon H.S."/>
        </authorList>
    </citation>
    <scope>NUCLEOTIDE SEQUENCE [LARGE SCALE GENOMIC DNA]</scope>
    <source>
        <strain evidence="4 5">SKKU-2015</strain>
        <tissue evidence="4">Whole body</tissue>
    </source>
</reference>
<dbReference type="PANTHER" id="PTHR46749:SF1">
    <property type="entry name" value="COMPLEX III ASSEMBLY FACTOR LYRM7"/>
    <property type="match status" value="1"/>
</dbReference>
<dbReference type="InterPro" id="IPR045298">
    <property type="entry name" value="Complex1_LYR_LYRM7"/>
</dbReference>
<evidence type="ECO:0000256" key="1">
    <source>
        <dbReference type="ARBA" id="ARBA00004305"/>
    </source>
</evidence>
<dbReference type="GO" id="GO:0034551">
    <property type="term" value="P:mitochondrial respiratory chain complex III assembly"/>
    <property type="evidence" value="ECO:0007669"/>
    <property type="project" value="InterPro"/>
</dbReference>
<dbReference type="Proteomes" id="UP000247409">
    <property type="component" value="Unassembled WGS sequence"/>
</dbReference>
<dbReference type="InterPro" id="IPR050435">
    <property type="entry name" value="MZM1/LYRM7"/>
</dbReference>
<evidence type="ECO:0000256" key="3">
    <source>
        <dbReference type="ARBA" id="ARBA00023186"/>
    </source>
</evidence>
<comment type="subcellular location">
    <subcellularLocation>
        <location evidence="1">Mitochondrion matrix</location>
    </subcellularLocation>
</comment>